<dbReference type="AlphaFoldDB" id="A0A4S8M377"/>
<reference evidence="2 3" key="1">
    <citation type="journal article" date="2019" name="Nat. Ecol. Evol.">
        <title>Megaphylogeny resolves global patterns of mushroom evolution.</title>
        <authorList>
            <person name="Varga T."/>
            <person name="Krizsan K."/>
            <person name="Foldi C."/>
            <person name="Dima B."/>
            <person name="Sanchez-Garcia M."/>
            <person name="Sanchez-Ramirez S."/>
            <person name="Szollosi G.J."/>
            <person name="Szarkandi J.G."/>
            <person name="Papp V."/>
            <person name="Albert L."/>
            <person name="Andreopoulos W."/>
            <person name="Angelini C."/>
            <person name="Antonin V."/>
            <person name="Barry K.W."/>
            <person name="Bougher N.L."/>
            <person name="Buchanan P."/>
            <person name="Buyck B."/>
            <person name="Bense V."/>
            <person name="Catcheside P."/>
            <person name="Chovatia M."/>
            <person name="Cooper J."/>
            <person name="Damon W."/>
            <person name="Desjardin D."/>
            <person name="Finy P."/>
            <person name="Geml J."/>
            <person name="Haridas S."/>
            <person name="Hughes K."/>
            <person name="Justo A."/>
            <person name="Karasinski D."/>
            <person name="Kautmanova I."/>
            <person name="Kiss B."/>
            <person name="Kocsube S."/>
            <person name="Kotiranta H."/>
            <person name="LaButti K.M."/>
            <person name="Lechner B.E."/>
            <person name="Liimatainen K."/>
            <person name="Lipzen A."/>
            <person name="Lukacs Z."/>
            <person name="Mihaltcheva S."/>
            <person name="Morgado L.N."/>
            <person name="Niskanen T."/>
            <person name="Noordeloos M.E."/>
            <person name="Ohm R.A."/>
            <person name="Ortiz-Santana B."/>
            <person name="Ovrebo C."/>
            <person name="Racz N."/>
            <person name="Riley R."/>
            <person name="Savchenko A."/>
            <person name="Shiryaev A."/>
            <person name="Soop K."/>
            <person name="Spirin V."/>
            <person name="Szebenyi C."/>
            <person name="Tomsovsky M."/>
            <person name="Tulloss R.E."/>
            <person name="Uehling J."/>
            <person name="Grigoriev I.V."/>
            <person name="Vagvolgyi C."/>
            <person name="Papp T."/>
            <person name="Martin F.M."/>
            <person name="Miettinen O."/>
            <person name="Hibbett D.S."/>
            <person name="Nagy L.G."/>
        </authorList>
    </citation>
    <scope>NUCLEOTIDE SEQUENCE [LARGE SCALE GENOMIC DNA]</scope>
    <source>
        <strain evidence="2 3">CBS 962.96</strain>
    </source>
</reference>
<evidence type="ECO:0000313" key="3">
    <source>
        <dbReference type="Proteomes" id="UP000297245"/>
    </source>
</evidence>
<gene>
    <name evidence="2" type="ORF">K435DRAFT_797210</name>
</gene>
<evidence type="ECO:0000256" key="1">
    <source>
        <dbReference type="SAM" id="MobiDB-lite"/>
    </source>
</evidence>
<dbReference type="EMBL" id="ML179173">
    <property type="protein sequence ID" value="THU96606.1"/>
    <property type="molecule type" value="Genomic_DNA"/>
</dbReference>
<dbReference type="Proteomes" id="UP000297245">
    <property type="component" value="Unassembled WGS sequence"/>
</dbReference>
<protein>
    <submittedName>
        <fullName evidence="2">Uncharacterized protein</fullName>
    </submittedName>
</protein>
<accession>A0A4S8M377</accession>
<sequence length="165" mass="18735">MYIQRKAIFIKLYIYHKQKKKEDKPDEPGEVESSAANSATVGRQFVRRRKIVDLKIHKEQKLLRVEEKGKLPLIILPAAHSTSADFQLGSVPIQSRDGNYLFCQEVLSLQNVLVYSLQGLSPQDPLTGLNVADWTNNRHKKGHGKEVSLESPNGEEVPMMKEEVK</sequence>
<name>A0A4S8M377_DENBC</name>
<evidence type="ECO:0000313" key="2">
    <source>
        <dbReference type="EMBL" id="THU96606.1"/>
    </source>
</evidence>
<feature type="region of interest" description="Disordered" evidence="1">
    <location>
        <begin position="137"/>
        <end position="165"/>
    </location>
</feature>
<proteinExistence type="predicted"/>
<keyword evidence="3" id="KW-1185">Reference proteome</keyword>
<organism evidence="2 3">
    <name type="scientific">Dendrothele bispora (strain CBS 962.96)</name>
    <dbReference type="NCBI Taxonomy" id="1314807"/>
    <lineage>
        <taxon>Eukaryota</taxon>
        <taxon>Fungi</taxon>
        <taxon>Dikarya</taxon>
        <taxon>Basidiomycota</taxon>
        <taxon>Agaricomycotina</taxon>
        <taxon>Agaricomycetes</taxon>
        <taxon>Agaricomycetidae</taxon>
        <taxon>Agaricales</taxon>
        <taxon>Agaricales incertae sedis</taxon>
        <taxon>Dendrothele</taxon>
    </lineage>
</organism>